<proteinExistence type="predicted"/>
<reference evidence="1" key="1">
    <citation type="submission" date="2014-11" db="EMBL/GenBank/DDBJ databases">
        <authorList>
            <person name="Amaro Gonzalez C."/>
        </authorList>
    </citation>
    <scope>NUCLEOTIDE SEQUENCE</scope>
</reference>
<sequence>MIYCLLTSSFKKKMRVVMHMYVPVFTCMDIRLALIHIPV</sequence>
<reference evidence="1" key="2">
    <citation type="journal article" date="2015" name="Fish Shellfish Immunol.">
        <title>Early steps in the European eel (Anguilla anguilla)-Vibrio vulnificus interaction in the gills: Role of the RtxA13 toxin.</title>
        <authorList>
            <person name="Callol A."/>
            <person name="Pajuelo D."/>
            <person name="Ebbesson L."/>
            <person name="Teles M."/>
            <person name="MacKenzie S."/>
            <person name="Amaro C."/>
        </authorList>
    </citation>
    <scope>NUCLEOTIDE SEQUENCE</scope>
</reference>
<evidence type="ECO:0000313" key="1">
    <source>
        <dbReference type="EMBL" id="JAH12491.1"/>
    </source>
</evidence>
<accession>A0A0E9Q6I3</accession>
<organism evidence="1">
    <name type="scientific">Anguilla anguilla</name>
    <name type="common">European freshwater eel</name>
    <name type="synonym">Muraena anguilla</name>
    <dbReference type="NCBI Taxonomy" id="7936"/>
    <lineage>
        <taxon>Eukaryota</taxon>
        <taxon>Metazoa</taxon>
        <taxon>Chordata</taxon>
        <taxon>Craniata</taxon>
        <taxon>Vertebrata</taxon>
        <taxon>Euteleostomi</taxon>
        <taxon>Actinopterygii</taxon>
        <taxon>Neopterygii</taxon>
        <taxon>Teleostei</taxon>
        <taxon>Anguilliformes</taxon>
        <taxon>Anguillidae</taxon>
        <taxon>Anguilla</taxon>
    </lineage>
</organism>
<dbReference type="AlphaFoldDB" id="A0A0E9Q6I3"/>
<protein>
    <submittedName>
        <fullName evidence="1">Uncharacterized protein</fullName>
    </submittedName>
</protein>
<dbReference type="EMBL" id="GBXM01096086">
    <property type="protein sequence ID" value="JAH12491.1"/>
    <property type="molecule type" value="Transcribed_RNA"/>
</dbReference>
<name>A0A0E9Q6I3_ANGAN</name>